<dbReference type="Proteomes" id="UP000704712">
    <property type="component" value="Unassembled WGS sequence"/>
</dbReference>
<evidence type="ECO:0000313" key="1">
    <source>
        <dbReference type="EMBL" id="KAF4135905.1"/>
    </source>
</evidence>
<proteinExistence type="predicted"/>
<gene>
    <name evidence="1" type="ORF">GN958_ATG14891</name>
</gene>
<dbReference type="AlphaFoldDB" id="A0A8S9U4A6"/>
<reference evidence="1" key="1">
    <citation type="submission" date="2020-03" db="EMBL/GenBank/DDBJ databases">
        <title>Hybrid Assembly of Korean Phytophthora infestans isolates.</title>
        <authorList>
            <person name="Prokchorchik M."/>
            <person name="Lee Y."/>
            <person name="Seo J."/>
            <person name="Cho J.-H."/>
            <person name="Park Y.-E."/>
            <person name="Jang D.-C."/>
            <person name="Im J.-S."/>
            <person name="Choi J.-G."/>
            <person name="Park H.-J."/>
            <person name="Lee G.-B."/>
            <person name="Lee Y.-G."/>
            <person name="Hong S.-Y."/>
            <person name="Cho K."/>
            <person name="Sohn K.H."/>
        </authorList>
    </citation>
    <scope>NUCLEOTIDE SEQUENCE</scope>
    <source>
        <strain evidence="1">KR_2_A2</strain>
    </source>
</reference>
<dbReference type="EMBL" id="JAACNO010002038">
    <property type="protein sequence ID" value="KAF4135905.1"/>
    <property type="molecule type" value="Genomic_DNA"/>
</dbReference>
<name>A0A8S9U4A6_PHYIN</name>
<organism evidence="1 2">
    <name type="scientific">Phytophthora infestans</name>
    <name type="common">Potato late blight agent</name>
    <name type="synonym">Botrytis infestans</name>
    <dbReference type="NCBI Taxonomy" id="4787"/>
    <lineage>
        <taxon>Eukaryota</taxon>
        <taxon>Sar</taxon>
        <taxon>Stramenopiles</taxon>
        <taxon>Oomycota</taxon>
        <taxon>Peronosporomycetes</taxon>
        <taxon>Peronosporales</taxon>
        <taxon>Peronosporaceae</taxon>
        <taxon>Phytophthora</taxon>
    </lineage>
</organism>
<protein>
    <submittedName>
        <fullName evidence="1">Uncharacterized protein</fullName>
    </submittedName>
</protein>
<comment type="caution">
    <text evidence="1">The sequence shown here is derived from an EMBL/GenBank/DDBJ whole genome shotgun (WGS) entry which is preliminary data.</text>
</comment>
<accession>A0A8S9U4A6</accession>
<evidence type="ECO:0000313" key="2">
    <source>
        <dbReference type="Proteomes" id="UP000704712"/>
    </source>
</evidence>
<sequence length="75" mass="8192">MPPPASLCLRLTRMCSGVMVGLAHSALFWALRFIRDSSSDEENTQPNLLLVKEPASTKRAADVAKAAEAKRLPVR</sequence>